<reference evidence="2" key="1">
    <citation type="submission" date="2020-09" db="EMBL/GenBank/DDBJ databases">
        <title>Genome-Enabled Discovery of Anthraquinone Biosynthesis in Senna tora.</title>
        <authorList>
            <person name="Kang S.-H."/>
            <person name="Pandey R.P."/>
            <person name="Lee C.-M."/>
            <person name="Sim J.-S."/>
            <person name="Jeong J.-T."/>
            <person name="Choi B.-S."/>
            <person name="Jung M."/>
            <person name="Ginzburg D."/>
            <person name="Zhao K."/>
            <person name="Won S.Y."/>
            <person name="Oh T.-J."/>
            <person name="Yu Y."/>
            <person name="Kim N.-H."/>
            <person name="Lee O.R."/>
            <person name="Lee T.-H."/>
            <person name="Bashyal P."/>
            <person name="Kim T.-S."/>
            <person name="Lee W.-H."/>
            <person name="Kawkins C."/>
            <person name="Kim C.-K."/>
            <person name="Kim J.S."/>
            <person name="Ahn B.O."/>
            <person name="Rhee S.Y."/>
            <person name="Sohng J.K."/>
        </authorList>
    </citation>
    <scope>NUCLEOTIDE SEQUENCE</scope>
    <source>
        <tissue evidence="2">Leaf</tissue>
    </source>
</reference>
<dbReference type="AlphaFoldDB" id="A0A834SEU6"/>
<dbReference type="EMBL" id="JAAIUW010000013">
    <property type="protein sequence ID" value="KAF7802171.1"/>
    <property type="molecule type" value="Genomic_DNA"/>
</dbReference>
<dbReference type="Pfam" id="PF04937">
    <property type="entry name" value="DUF659"/>
    <property type="match status" value="1"/>
</dbReference>
<gene>
    <name evidence="2" type="ORF">G2W53_041282</name>
</gene>
<dbReference type="InterPro" id="IPR012337">
    <property type="entry name" value="RNaseH-like_sf"/>
</dbReference>
<dbReference type="Proteomes" id="UP000634136">
    <property type="component" value="Unassembled WGS sequence"/>
</dbReference>
<protein>
    <recommendedName>
        <fullName evidence="1">DUF659 domain-containing protein</fullName>
    </recommendedName>
</protein>
<accession>A0A834SEU6</accession>
<evidence type="ECO:0000313" key="2">
    <source>
        <dbReference type="EMBL" id="KAF7802171.1"/>
    </source>
</evidence>
<organism evidence="2 3">
    <name type="scientific">Senna tora</name>
    <dbReference type="NCBI Taxonomy" id="362788"/>
    <lineage>
        <taxon>Eukaryota</taxon>
        <taxon>Viridiplantae</taxon>
        <taxon>Streptophyta</taxon>
        <taxon>Embryophyta</taxon>
        <taxon>Tracheophyta</taxon>
        <taxon>Spermatophyta</taxon>
        <taxon>Magnoliopsida</taxon>
        <taxon>eudicotyledons</taxon>
        <taxon>Gunneridae</taxon>
        <taxon>Pentapetalae</taxon>
        <taxon>rosids</taxon>
        <taxon>fabids</taxon>
        <taxon>Fabales</taxon>
        <taxon>Fabaceae</taxon>
        <taxon>Caesalpinioideae</taxon>
        <taxon>Cassia clade</taxon>
        <taxon>Senna</taxon>
    </lineage>
</organism>
<proteinExistence type="predicted"/>
<evidence type="ECO:0000259" key="1">
    <source>
        <dbReference type="Pfam" id="PF04937"/>
    </source>
</evidence>
<evidence type="ECO:0000313" key="3">
    <source>
        <dbReference type="Proteomes" id="UP000634136"/>
    </source>
</evidence>
<keyword evidence="3" id="KW-1185">Reference proteome</keyword>
<name>A0A834SEU6_9FABA</name>
<feature type="domain" description="DUF659" evidence="1">
    <location>
        <begin position="95"/>
        <end position="159"/>
    </location>
</feature>
<dbReference type="OrthoDB" id="1421625at2759"/>
<sequence length="261" mass="29416">MVWKIRKWEVVHQVRFALKKQVFAGRSKQATLNQLLKVDLREEASRQIARFFYTSAIPFNCVKNLEWENMCELIAKKGPGFKPPTFHEVCEKFLNPKGTVFLSSKDVSDVSKTVEKVFEMLDEILEQVGQENVVQVIADNAGNYKAAGEMLMAKRKRHFTKGKDLIRPAVTRFATAYLTLSCLFDNKAPLMTMFSSQQWKSSRFTSLEIGKKAIGRLPCIKTAPTSEPEASISISKGKLKFGIAGTGTDVMAAYQKPFVPH</sequence>
<dbReference type="SUPFAM" id="SSF53098">
    <property type="entry name" value="Ribonuclease H-like"/>
    <property type="match status" value="1"/>
</dbReference>
<dbReference type="InterPro" id="IPR007021">
    <property type="entry name" value="DUF659"/>
</dbReference>
<dbReference type="PANTHER" id="PTHR32166">
    <property type="entry name" value="OSJNBA0013A04.12 PROTEIN"/>
    <property type="match status" value="1"/>
</dbReference>
<dbReference type="PANTHER" id="PTHR32166:SF122">
    <property type="entry name" value="OS09G0499600 PROTEIN"/>
    <property type="match status" value="1"/>
</dbReference>
<comment type="caution">
    <text evidence="2">The sequence shown here is derived from an EMBL/GenBank/DDBJ whole genome shotgun (WGS) entry which is preliminary data.</text>
</comment>